<evidence type="ECO:0000256" key="1">
    <source>
        <dbReference type="SAM" id="Phobius"/>
    </source>
</evidence>
<protein>
    <submittedName>
        <fullName evidence="2">Uncharacterized protein</fullName>
    </submittedName>
</protein>
<sequence>METIYLLLGIIGFMLIIAVFFFGGYVILDFLFSRSGGDR</sequence>
<feature type="transmembrane region" description="Helical" evidence="1">
    <location>
        <begin position="6"/>
        <end position="32"/>
    </location>
</feature>
<proteinExistence type="predicted"/>
<reference evidence="2" key="1">
    <citation type="submission" date="2020-02" db="EMBL/GenBank/DDBJ databases">
        <authorList>
            <person name="Meier V. D."/>
        </authorList>
    </citation>
    <scope>NUCLEOTIDE SEQUENCE</scope>
    <source>
        <strain evidence="2">AVDCRST_MAG14</strain>
    </source>
</reference>
<accession>A0A6J4R8T2</accession>
<organism evidence="2">
    <name type="scientific">uncultured Rubrobacteraceae bacterium</name>
    <dbReference type="NCBI Taxonomy" id="349277"/>
    <lineage>
        <taxon>Bacteria</taxon>
        <taxon>Bacillati</taxon>
        <taxon>Actinomycetota</taxon>
        <taxon>Rubrobacteria</taxon>
        <taxon>Rubrobacterales</taxon>
        <taxon>Rubrobacteraceae</taxon>
        <taxon>environmental samples</taxon>
    </lineage>
</organism>
<dbReference type="AlphaFoldDB" id="A0A6J4R8T2"/>
<keyword evidence="1" id="KW-1133">Transmembrane helix</keyword>
<gene>
    <name evidence="2" type="ORF">AVDCRST_MAG14-2658</name>
</gene>
<keyword evidence="1" id="KW-0812">Transmembrane</keyword>
<keyword evidence="1" id="KW-0472">Membrane</keyword>
<dbReference type="EMBL" id="CADCVG010000110">
    <property type="protein sequence ID" value="CAA9462266.1"/>
    <property type="molecule type" value="Genomic_DNA"/>
</dbReference>
<evidence type="ECO:0000313" key="2">
    <source>
        <dbReference type="EMBL" id="CAA9462266.1"/>
    </source>
</evidence>
<name>A0A6J4R8T2_9ACTN</name>